<protein>
    <recommendedName>
        <fullName evidence="7">Metalloendopeptidase</fullName>
        <ecNumber evidence="7">3.4.24.-</ecNumber>
    </recommendedName>
</protein>
<dbReference type="SMART" id="SM00235">
    <property type="entry name" value="ZnMc"/>
    <property type="match status" value="1"/>
</dbReference>
<comment type="cofactor">
    <cofactor evidence="6 7">
        <name>Zn(2+)</name>
        <dbReference type="ChEBI" id="CHEBI:29105"/>
    </cofactor>
    <text evidence="6 7">Binds 1 zinc ion per subunit.</text>
</comment>
<keyword evidence="1 6" id="KW-0645">Protease</keyword>
<dbReference type="AlphaFoldDB" id="A0A4S2KFT5"/>
<feature type="binding site" evidence="6">
    <location>
        <position position="216"/>
    </location>
    <ligand>
        <name>Zn(2+)</name>
        <dbReference type="ChEBI" id="CHEBI:29105"/>
        <note>catalytic</note>
    </ligand>
</feature>
<dbReference type="InterPro" id="IPR034035">
    <property type="entry name" value="Astacin-like_dom"/>
</dbReference>
<accession>A0A4S2KFT5</accession>
<dbReference type="Proteomes" id="UP000310200">
    <property type="component" value="Unassembled WGS sequence"/>
</dbReference>
<comment type="caution">
    <text evidence="9">The sequence shown here is derived from an EMBL/GenBank/DDBJ whole genome shotgun (WGS) entry which is preliminary data.</text>
</comment>
<evidence type="ECO:0000256" key="7">
    <source>
        <dbReference type="RuleBase" id="RU361183"/>
    </source>
</evidence>
<reference evidence="9 10" key="1">
    <citation type="journal article" date="2019" name="Philos. Trans. R. Soc. Lond., B, Biol. Sci.">
        <title>Ant behaviour and brain gene expression of defending hosts depend on the ecological success of the intruding social parasite.</title>
        <authorList>
            <person name="Kaur R."/>
            <person name="Stoldt M."/>
            <person name="Jongepier E."/>
            <person name="Feldmeyer B."/>
            <person name="Menzel F."/>
            <person name="Bornberg-Bauer E."/>
            <person name="Foitzik S."/>
        </authorList>
    </citation>
    <scope>NUCLEOTIDE SEQUENCE [LARGE SCALE GENOMIC DNA]</scope>
    <source>
        <tissue evidence="9">Whole body</tissue>
    </source>
</reference>
<dbReference type="STRING" id="300112.A0A4S2KFT5"/>
<dbReference type="PANTHER" id="PTHR10127">
    <property type="entry name" value="DISCOIDIN, CUB, EGF, LAMININ , AND ZINC METALLOPROTEASE DOMAIN CONTAINING"/>
    <property type="match status" value="1"/>
</dbReference>
<feature type="binding site" evidence="6">
    <location>
        <position position="220"/>
    </location>
    <ligand>
        <name>Zn(2+)</name>
        <dbReference type="ChEBI" id="CHEBI:29105"/>
        <note>catalytic</note>
    </ligand>
</feature>
<dbReference type="GO" id="GO:0008270">
    <property type="term" value="F:zinc ion binding"/>
    <property type="evidence" value="ECO:0007669"/>
    <property type="project" value="UniProtKB-UniRule"/>
</dbReference>
<evidence type="ECO:0000256" key="4">
    <source>
        <dbReference type="ARBA" id="ARBA00022833"/>
    </source>
</evidence>
<dbReference type="Pfam" id="PF01400">
    <property type="entry name" value="Astacin"/>
    <property type="match status" value="1"/>
</dbReference>
<organism evidence="9 10">
    <name type="scientific">Temnothorax longispinosus</name>
    <dbReference type="NCBI Taxonomy" id="300112"/>
    <lineage>
        <taxon>Eukaryota</taxon>
        <taxon>Metazoa</taxon>
        <taxon>Ecdysozoa</taxon>
        <taxon>Arthropoda</taxon>
        <taxon>Hexapoda</taxon>
        <taxon>Insecta</taxon>
        <taxon>Pterygota</taxon>
        <taxon>Neoptera</taxon>
        <taxon>Endopterygota</taxon>
        <taxon>Hymenoptera</taxon>
        <taxon>Apocrita</taxon>
        <taxon>Aculeata</taxon>
        <taxon>Formicoidea</taxon>
        <taxon>Formicidae</taxon>
        <taxon>Myrmicinae</taxon>
        <taxon>Temnothorax</taxon>
    </lineage>
</organism>
<dbReference type="EMBL" id="QBLH01002832">
    <property type="protein sequence ID" value="TGZ46679.1"/>
    <property type="molecule type" value="Genomic_DNA"/>
</dbReference>
<dbReference type="PANTHER" id="PTHR10127:SF780">
    <property type="entry name" value="METALLOENDOPEPTIDASE"/>
    <property type="match status" value="1"/>
</dbReference>
<dbReference type="GO" id="GO:0006508">
    <property type="term" value="P:proteolysis"/>
    <property type="evidence" value="ECO:0007669"/>
    <property type="project" value="UniProtKB-KW"/>
</dbReference>
<feature type="active site" evidence="6">
    <location>
        <position position="217"/>
    </location>
</feature>
<keyword evidence="2 6" id="KW-0479">Metal-binding</keyword>
<evidence type="ECO:0000313" key="9">
    <source>
        <dbReference type="EMBL" id="TGZ46679.1"/>
    </source>
</evidence>
<dbReference type="CDD" id="cd04280">
    <property type="entry name" value="ZnMc_astacin_like"/>
    <property type="match status" value="1"/>
</dbReference>
<dbReference type="InterPro" id="IPR001506">
    <property type="entry name" value="Peptidase_M12A"/>
</dbReference>
<dbReference type="EC" id="3.4.24.-" evidence="7"/>
<gene>
    <name evidence="9" type="ORF">DBV15_11114</name>
</gene>
<evidence type="ECO:0000313" key="10">
    <source>
        <dbReference type="Proteomes" id="UP000310200"/>
    </source>
</evidence>
<evidence type="ECO:0000256" key="5">
    <source>
        <dbReference type="ARBA" id="ARBA00023049"/>
    </source>
</evidence>
<sequence>MVGYSSMSSGAMYNGVPLIDIQTCASPDLNADNKVQILDHKLLLVLFPQTIYLLWPLINSWTRSPPISLKLMKTRETTSGTTISYKLDSWSQYDNPEEGAEREGDIYQSSKARKTITKDKTLLWPNGIVNYYVHSSIANKPKKLAMLEDALRTIMSKTCIKFLRIKEYAKLPANSWVNITGHQKGCFSELGRNAYGPTSLNLDVNLCLHTIGHTIHETLHTLGVYHEHMRPDRDKYITIIWENIKKEDVFNFRMLNNNTVTDYGLPYDYDSIMHYSMTAFSTNRSLPTIIPTVISIFRYNIEDTSKTKYNFSSYVEIGQRSHLSHYDIQKLLIAYNCTAVGTKLENNKKLNLEKPKKLPNRRKLPQPQSLNKTVIETEVKSHTPTIVIHNSILNKLDDKNADLGKSMDRLNQVAFLRSVYPIQPNYYPVPLSPIYLTVSQLVKLALIKEHLAFRNPQLSIDKRRDGH</sequence>
<evidence type="ECO:0000256" key="2">
    <source>
        <dbReference type="ARBA" id="ARBA00022723"/>
    </source>
</evidence>
<keyword evidence="10" id="KW-1185">Reference proteome</keyword>
<keyword evidence="4 6" id="KW-0862">Zinc</keyword>
<dbReference type="Gene3D" id="3.40.390.10">
    <property type="entry name" value="Collagenase (Catalytic Domain)"/>
    <property type="match status" value="1"/>
</dbReference>
<evidence type="ECO:0000256" key="3">
    <source>
        <dbReference type="ARBA" id="ARBA00022801"/>
    </source>
</evidence>
<dbReference type="InterPro" id="IPR024079">
    <property type="entry name" value="MetalloPept_cat_dom_sf"/>
</dbReference>
<dbReference type="SUPFAM" id="SSF55486">
    <property type="entry name" value="Metalloproteases ('zincins'), catalytic domain"/>
    <property type="match status" value="1"/>
</dbReference>
<keyword evidence="3 6" id="KW-0378">Hydrolase</keyword>
<evidence type="ECO:0000256" key="1">
    <source>
        <dbReference type="ARBA" id="ARBA00022670"/>
    </source>
</evidence>
<dbReference type="PRINTS" id="PR00480">
    <property type="entry name" value="ASTACIN"/>
</dbReference>
<dbReference type="GO" id="GO:0004222">
    <property type="term" value="F:metalloendopeptidase activity"/>
    <property type="evidence" value="ECO:0007669"/>
    <property type="project" value="UniProtKB-UniRule"/>
</dbReference>
<name>A0A4S2KFT5_9HYME</name>
<evidence type="ECO:0000256" key="6">
    <source>
        <dbReference type="PROSITE-ProRule" id="PRU01211"/>
    </source>
</evidence>
<proteinExistence type="predicted"/>
<feature type="domain" description="Peptidase M12A" evidence="8">
    <location>
        <begin position="114"/>
        <end position="338"/>
    </location>
</feature>
<feature type="binding site" evidence="6">
    <location>
        <position position="226"/>
    </location>
    <ligand>
        <name>Zn(2+)</name>
        <dbReference type="ChEBI" id="CHEBI:29105"/>
        <note>catalytic</note>
    </ligand>
</feature>
<evidence type="ECO:0000259" key="8">
    <source>
        <dbReference type="PROSITE" id="PS51864"/>
    </source>
</evidence>
<dbReference type="InterPro" id="IPR006026">
    <property type="entry name" value="Peptidase_Metallo"/>
</dbReference>
<dbReference type="PROSITE" id="PS51864">
    <property type="entry name" value="ASTACIN"/>
    <property type="match status" value="1"/>
</dbReference>
<comment type="caution">
    <text evidence="6">Lacks conserved residue(s) required for the propagation of feature annotation.</text>
</comment>
<keyword evidence="5 6" id="KW-0482">Metalloprotease</keyword>